<evidence type="ECO:0000256" key="12">
    <source>
        <dbReference type="ARBA" id="ARBA00030240"/>
    </source>
</evidence>
<evidence type="ECO:0000256" key="10">
    <source>
        <dbReference type="ARBA" id="ARBA00023006"/>
    </source>
</evidence>
<evidence type="ECO:0000256" key="4">
    <source>
        <dbReference type="ARBA" id="ARBA00022448"/>
    </source>
</evidence>
<feature type="domain" description="Peptidase C54 catalytic" evidence="14">
    <location>
        <begin position="650"/>
        <end position="1112"/>
    </location>
</feature>
<feature type="compositionally biased region" description="Basic and acidic residues" evidence="13">
    <location>
        <begin position="1492"/>
        <end position="1504"/>
    </location>
</feature>
<evidence type="ECO:0000256" key="8">
    <source>
        <dbReference type="ARBA" id="ARBA00022807"/>
    </source>
</evidence>
<keyword evidence="9" id="KW-0653">Protein transport</keyword>
<feature type="compositionally biased region" description="Polar residues" evidence="13">
    <location>
        <begin position="331"/>
        <end position="354"/>
    </location>
</feature>
<feature type="compositionally biased region" description="Basic and acidic residues" evidence="13">
    <location>
        <begin position="423"/>
        <end position="432"/>
    </location>
</feature>
<keyword evidence="8" id="KW-0788">Thiol protease</keyword>
<organism evidence="15 16">
    <name type="scientific">Pseudomicrostroma glucosiphilum</name>
    <dbReference type="NCBI Taxonomy" id="1684307"/>
    <lineage>
        <taxon>Eukaryota</taxon>
        <taxon>Fungi</taxon>
        <taxon>Dikarya</taxon>
        <taxon>Basidiomycota</taxon>
        <taxon>Ustilaginomycotina</taxon>
        <taxon>Exobasidiomycetes</taxon>
        <taxon>Microstromatales</taxon>
        <taxon>Microstromatales incertae sedis</taxon>
        <taxon>Pseudomicrostroma</taxon>
    </lineage>
</organism>
<feature type="region of interest" description="Disordered" evidence="13">
    <location>
        <begin position="700"/>
        <end position="721"/>
    </location>
</feature>
<comment type="similarity">
    <text evidence="3">Belongs to the peptidase C54 family.</text>
</comment>
<keyword evidence="16" id="KW-1185">Reference proteome</keyword>
<dbReference type="PANTHER" id="PTHR22624">
    <property type="entry name" value="CYSTEINE PROTEASE ATG4"/>
    <property type="match status" value="1"/>
</dbReference>
<feature type="region of interest" description="Disordered" evidence="13">
    <location>
        <begin position="323"/>
        <end position="354"/>
    </location>
</feature>
<keyword evidence="5" id="KW-0963">Cytoplasm</keyword>
<feature type="region of interest" description="Disordered" evidence="13">
    <location>
        <begin position="417"/>
        <end position="438"/>
    </location>
</feature>
<feature type="compositionally biased region" description="Low complexity" evidence="13">
    <location>
        <begin position="177"/>
        <end position="201"/>
    </location>
</feature>
<feature type="region of interest" description="Disordered" evidence="13">
    <location>
        <begin position="1031"/>
        <end position="1060"/>
    </location>
</feature>
<evidence type="ECO:0000256" key="2">
    <source>
        <dbReference type="ARBA" id="ARBA00004496"/>
    </source>
</evidence>
<evidence type="ECO:0000256" key="1">
    <source>
        <dbReference type="ARBA" id="ARBA00004329"/>
    </source>
</evidence>
<feature type="region of interest" description="Disordered" evidence="13">
    <location>
        <begin position="1132"/>
        <end position="1224"/>
    </location>
</feature>
<evidence type="ECO:0000256" key="7">
    <source>
        <dbReference type="ARBA" id="ARBA00022801"/>
    </source>
</evidence>
<dbReference type="GO" id="GO:0019786">
    <property type="term" value="F:protein-phosphatidylethanolamide deconjugating activity"/>
    <property type="evidence" value="ECO:0007669"/>
    <property type="project" value="InterPro"/>
</dbReference>
<feature type="compositionally biased region" description="Low complexity" evidence="13">
    <location>
        <begin position="1454"/>
        <end position="1464"/>
    </location>
</feature>
<feature type="compositionally biased region" description="Basic and acidic residues" evidence="13">
    <location>
        <begin position="1413"/>
        <end position="1422"/>
    </location>
</feature>
<evidence type="ECO:0000256" key="3">
    <source>
        <dbReference type="ARBA" id="ARBA00010958"/>
    </source>
</evidence>
<dbReference type="GO" id="GO:0034727">
    <property type="term" value="P:piecemeal microautophagy of the nucleus"/>
    <property type="evidence" value="ECO:0007669"/>
    <property type="project" value="TreeGrafter"/>
</dbReference>
<keyword evidence="10" id="KW-0072">Autophagy</keyword>
<keyword evidence="7" id="KW-0378">Hydrolase</keyword>
<evidence type="ECO:0000313" key="16">
    <source>
        <dbReference type="Proteomes" id="UP000245942"/>
    </source>
</evidence>
<dbReference type="GO" id="GO:0000045">
    <property type="term" value="P:autophagosome assembly"/>
    <property type="evidence" value="ECO:0007669"/>
    <property type="project" value="TreeGrafter"/>
</dbReference>
<dbReference type="RefSeq" id="XP_025348612.1">
    <property type="nucleotide sequence ID" value="XM_025492258.1"/>
</dbReference>
<evidence type="ECO:0000256" key="6">
    <source>
        <dbReference type="ARBA" id="ARBA00022670"/>
    </source>
</evidence>
<dbReference type="STRING" id="1684307.A0A316U8G0"/>
<dbReference type="Proteomes" id="UP000245942">
    <property type="component" value="Unassembled WGS sequence"/>
</dbReference>
<dbReference type="Pfam" id="PF03416">
    <property type="entry name" value="Peptidase_C54"/>
    <property type="match status" value="1"/>
</dbReference>
<feature type="compositionally biased region" description="Basic and acidic residues" evidence="13">
    <location>
        <begin position="463"/>
        <end position="476"/>
    </location>
</feature>
<feature type="region of interest" description="Disordered" evidence="13">
    <location>
        <begin position="1246"/>
        <end position="1540"/>
    </location>
</feature>
<dbReference type="GO" id="GO:0000407">
    <property type="term" value="C:phagophore assembly site"/>
    <property type="evidence" value="ECO:0007669"/>
    <property type="project" value="UniProtKB-SubCell"/>
</dbReference>
<feature type="compositionally biased region" description="Polar residues" evidence="13">
    <location>
        <begin position="49"/>
        <end position="65"/>
    </location>
</feature>
<feature type="compositionally biased region" description="Polar residues" evidence="13">
    <location>
        <begin position="1372"/>
        <end position="1408"/>
    </location>
</feature>
<feature type="region of interest" description="Disordered" evidence="13">
    <location>
        <begin position="383"/>
        <end position="402"/>
    </location>
</feature>
<proteinExistence type="inferred from homology"/>
<dbReference type="GO" id="GO:0004197">
    <property type="term" value="F:cysteine-type endopeptidase activity"/>
    <property type="evidence" value="ECO:0007669"/>
    <property type="project" value="TreeGrafter"/>
</dbReference>
<comment type="subcellular location">
    <subcellularLocation>
        <location evidence="2">Cytoplasm</location>
    </subcellularLocation>
    <subcellularLocation>
        <location evidence="1">Preautophagosomal structure</location>
    </subcellularLocation>
</comment>
<feature type="compositionally biased region" description="Acidic residues" evidence="13">
    <location>
        <begin position="1519"/>
        <end position="1528"/>
    </location>
</feature>
<evidence type="ECO:0000256" key="5">
    <source>
        <dbReference type="ARBA" id="ARBA00022490"/>
    </source>
</evidence>
<dbReference type="InterPro" id="IPR005078">
    <property type="entry name" value="Peptidase_C54"/>
</dbReference>
<dbReference type="InterPro" id="IPR046792">
    <property type="entry name" value="Peptidase_C54_cat"/>
</dbReference>
<evidence type="ECO:0000256" key="9">
    <source>
        <dbReference type="ARBA" id="ARBA00022927"/>
    </source>
</evidence>
<comment type="catalytic activity">
    <reaction evidence="11">
        <text>[protein]-C-terminal L-amino acid-glycyl-phosphatidylethanolamide + H2O = [protein]-C-terminal L-amino acid-glycine + a 1,2-diacyl-sn-glycero-3-phosphoethanolamine</text>
        <dbReference type="Rhea" id="RHEA:67548"/>
        <dbReference type="Rhea" id="RHEA-COMP:17323"/>
        <dbReference type="Rhea" id="RHEA-COMP:17324"/>
        <dbReference type="ChEBI" id="CHEBI:15377"/>
        <dbReference type="ChEBI" id="CHEBI:64612"/>
        <dbReference type="ChEBI" id="CHEBI:172940"/>
        <dbReference type="ChEBI" id="CHEBI:172941"/>
    </reaction>
    <physiologicalReaction direction="left-to-right" evidence="11">
        <dbReference type="Rhea" id="RHEA:67549"/>
    </physiologicalReaction>
</comment>
<dbReference type="GO" id="GO:0000423">
    <property type="term" value="P:mitophagy"/>
    <property type="evidence" value="ECO:0007669"/>
    <property type="project" value="TreeGrafter"/>
</dbReference>
<dbReference type="GO" id="GO:0015031">
    <property type="term" value="P:protein transport"/>
    <property type="evidence" value="ECO:0007669"/>
    <property type="project" value="UniProtKB-KW"/>
</dbReference>
<feature type="compositionally biased region" description="Basic and acidic residues" evidence="13">
    <location>
        <begin position="1047"/>
        <end position="1056"/>
    </location>
</feature>
<feature type="compositionally biased region" description="Polar residues" evidence="13">
    <location>
        <begin position="1265"/>
        <end position="1289"/>
    </location>
</feature>
<feature type="region of interest" description="Disordered" evidence="13">
    <location>
        <begin position="571"/>
        <end position="646"/>
    </location>
</feature>
<dbReference type="InterPro" id="IPR038765">
    <property type="entry name" value="Papain-like_cys_pep_sf"/>
</dbReference>
<evidence type="ECO:0000256" key="13">
    <source>
        <dbReference type="SAM" id="MobiDB-lite"/>
    </source>
</evidence>
<reference evidence="15 16" key="1">
    <citation type="journal article" date="2018" name="Mol. Biol. Evol.">
        <title>Broad Genomic Sampling Reveals a Smut Pathogenic Ancestry of the Fungal Clade Ustilaginomycotina.</title>
        <authorList>
            <person name="Kijpornyongpan T."/>
            <person name="Mondo S.J."/>
            <person name="Barry K."/>
            <person name="Sandor L."/>
            <person name="Lee J."/>
            <person name="Lipzen A."/>
            <person name="Pangilinan J."/>
            <person name="LaButti K."/>
            <person name="Hainaut M."/>
            <person name="Henrissat B."/>
            <person name="Grigoriev I.V."/>
            <person name="Spatafora J.W."/>
            <person name="Aime M.C."/>
        </authorList>
    </citation>
    <scope>NUCLEOTIDE SEQUENCE [LARGE SCALE GENOMIC DNA]</scope>
    <source>
        <strain evidence="15 16">MCA 4718</strain>
    </source>
</reference>
<feature type="compositionally biased region" description="Low complexity" evidence="13">
    <location>
        <begin position="1145"/>
        <end position="1160"/>
    </location>
</feature>
<feature type="compositionally biased region" description="Polar residues" evidence="13">
    <location>
        <begin position="88"/>
        <end position="99"/>
    </location>
</feature>
<dbReference type="GeneID" id="37013992"/>
<feature type="compositionally biased region" description="Polar residues" evidence="13">
    <location>
        <begin position="1436"/>
        <end position="1453"/>
    </location>
</feature>
<dbReference type="GO" id="GO:0016485">
    <property type="term" value="P:protein processing"/>
    <property type="evidence" value="ECO:0007669"/>
    <property type="project" value="TreeGrafter"/>
</dbReference>
<dbReference type="PANTHER" id="PTHR22624:SF49">
    <property type="entry name" value="CYSTEINE PROTEASE"/>
    <property type="match status" value="1"/>
</dbReference>
<feature type="compositionally biased region" description="Polar residues" evidence="13">
    <location>
        <begin position="386"/>
        <end position="398"/>
    </location>
</feature>
<accession>A0A316U8G0</accession>
<dbReference type="OrthoDB" id="2960936at2759"/>
<protein>
    <recommendedName>
        <fullName evidence="12">Autophagy-related protein 4</fullName>
    </recommendedName>
</protein>
<feature type="compositionally biased region" description="Basic and acidic residues" evidence="13">
    <location>
        <begin position="1180"/>
        <end position="1194"/>
    </location>
</feature>
<gene>
    <name evidence="15" type="ORF">BCV69DRAFT_282173</name>
</gene>
<evidence type="ECO:0000256" key="11">
    <source>
        <dbReference type="ARBA" id="ARBA00029362"/>
    </source>
</evidence>
<feature type="compositionally biased region" description="Basic and acidic residues" evidence="13">
    <location>
        <begin position="610"/>
        <end position="625"/>
    </location>
</feature>
<feature type="compositionally biased region" description="Polar residues" evidence="13">
    <location>
        <begin position="224"/>
        <end position="256"/>
    </location>
</feature>
<dbReference type="SUPFAM" id="SSF54001">
    <property type="entry name" value="Cysteine proteinases"/>
    <property type="match status" value="1"/>
</dbReference>
<dbReference type="EMBL" id="KZ819325">
    <property type="protein sequence ID" value="PWN21452.1"/>
    <property type="molecule type" value="Genomic_DNA"/>
</dbReference>
<feature type="region of interest" description="Disordered" evidence="13">
    <location>
        <begin position="462"/>
        <end position="516"/>
    </location>
</feature>
<evidence type="ECO:0000259" key="14">
    <source>
        <dbReference type="Pfam" id="PF03416"/>
    </source>
</evidence>
<feature type="compositionally biased region" description="Polar residues" evidence="13">
    <location>
        <begin position="1332"/>
        <end position="1365"/>
    </location>
</feature>
<feature type="compositionally biased region" description="Low complexity" evidence="13">
    <location>
        <begin position="704"/>
        <end position="718"/>
    </location>
</feature>
<feature type="region of interest" description="Disordered" evidence="13">
    <location>
        <begin position="1"/>
        <end position="284"/>
    </location>
</feature>
<name>A0A316U8G0_9BASI</name>
<dbReference type="GO" id="GO:0035973">
    <property type="term" value="P:aggrephagy"/>
    <property type="evidence" value="ECO:0007669"/>
    <property type="project" value="TreeGrafter"/>
</dbReference>
<sequence length="1540" mass="164928">MADGLAEACVPEQSDSSGKRGKRSSIQGSDQFHDTTGPQSSAQHRRRSSVQMIFRTNSRSSQAGPSTLDRAGQVLTQDAHYADEASPYPSTTDSRSASLSRRDHSRAPQPRPATMATAGRTSQGATPPQSERTPQRPPRPPPNSWLSRSSSKTLGRKRSGSLGLKDEMATAPPPDDAWPLALSRTLSSSSSKSEVAASNSSPHRPMSGPWPRFGVTMHRRGSSPLESSAHSPFANSTRQSSSPRPVSSTARRSSTLDALPKRIEEGEPESLIEGRSFTGANGGSRAIGNSIAVDSANFEGKRAPGAKKAAKLLRKIRSRTLLPEEDVGSGATASTPNHTSVNASTESLVSTSTRDSSLSAKGRWVNNAFDKAIPNWMANKSRRESTSLYPEGQNTDSPVPSDAAMRRFNSPRTLEASLQGSIDSERENREVLSNETEQGLPTRLSGWFMNVLGTDSVQAKGLRKNERLNGDVDSRDGSPQLGEQRIEGGDGGSKGKVVGRKTSIPSLNHASLPKAAPKASGILANFSSSARARAAAATGAVAATAGLDLLAGPEQEDIWLLGVRHGPNVLESTFRRPSGAPTNQGPDSIHDVGPEGTTVDPSSGSRRHAFKDDVSPSLKVDDSGIRRQRSGSMMDDGGSTNGSDRSNWQAEFQLDFSSRIWCSYRSQFPPIARDGVISEAAASAAAMSAAAALESQGGNRLPHAASLTSADTTTLSDSQVSTGSINSRGGWLGKKLGEVGATGESLVNNYALGSSLLPYSSSQASTPGPSPDASSTTMSLSEKMGITGIWGRATAAVQAAGLAGRSGLTTDAGWGCMLRTGQSLLANALIEVHLGRQWRRTSPYFRQAEEYEDDPSLQQKRVRATYAQILSWFMDDPSSACPFGIHRMAREGKRLGKEVGEWFGPSTAAGAIKRLIDEYPRAGLGVSLASDGVVYLSEVKAEAKATSRLSTMTVTDQSASSWQRPVLILIGLRLGLEGVNAMYHEAIKAIFAFPQSVGIAGGRPSSSYYFVGQQGDSLFYLDPHTVRPAVPYRHPPPNVGVASSRDLTPRGGERGQDTFQDEDDWWSSAYTDLELATFHCDRAKRMPMRSLDPSMLLGFLVKDEASLVDFTTRVRALPKAIFAIQNELPRWMRGDDEDDFGGSEGEAAPSLESFSESSFAADDDDEPHGDAGSSMLYSSEKTEDKGNDREKSSEACDTETLDEGYQSDATRPIGRGPARLPDIQVSSSAIGSRLAGPASLAMDGLRQIFPSMRAPSSEQERTDHPGNSSTEASQSAEHSSLRSDSQQDLETPRFQSDLRFPSATSTSTAISPGHKLPIVQSMPRSGSEHFLSISSGVGSEANGASATGSARRPSSPSTVAPSMQDIQKEYDQPSSSSCPPRTVATSSRNASETVRPSLSSAADTTFGTSWEEVSPHPLERRSYPQGDIVHDLSTPRAEQQDISGDTSYLSLGTQQHQQQQQQQQGRRPRHERGSESYVDLGPRGSSQTIPAERLDQAWRERVGAEDGEGGERRRRNGEREEEDAEDEGWSPLPPTFDEER</sequence>
<evidence type="ECO:0000313" key="15">
    <source>
        <dbReference type="EMBL" id="PWN21452.1"/>
    </source>
</evidence>
<keyword evidence="6" id="KW-0645">Protease</keyword>
<keyword evidence="4" id="KW-0813">Transport</keyword>